<reference evidence="9" key="1">
    <citation type="submission" date="2019-11" db="EMBL/GenBank/DDBJ databases">
        <authorList>
            <person name="Feng L."/>
        </authorList>
    </citation>
    <scope>NUCLEOTIDE SEQUENCE</scope>
    <source>
        <strain evidence="9">BhanseniiLFYP23</strain>
    </source>
</reference>
<dbReference type="PANTHER" id="PTHR11845">
    <property type="entry name" value="5'-DEOXYNUCLEOTIDASE HDDC2"/>
    <property type="match status" value="1"/>
</dbReference>
<dbReference type="EC" id="3.1.3.89" evidence="5"/>
<organism evidence="9">
    <name type="scientific">Blautia hansenii</name>
    <name type="common">Ruminococcus hansenii</name>
    <dbReference type="NCBI Taxonomy" id="1322"/>
    <lineage>
        <taxon>Bacteria</taxon>
        <taxon>Bacillati</taxon>
        <taxon>Bacillota</taxon>
        <taxon>Clostridia</taxon>
        <taxon>Lachnospirales</taxon>
        <taxon>Lachnospiraceae</taxon>
        <taxon>Blautia</taxon>
    </lineage>
</organism>
<dbReference type="Pfam" id="PF13023">
    <property type="entry name" value="HD_3"/>
    <property type="match status" value="1"/>
</dbReference>
<evidence type="ECO:0000256" key="4">
    <source>
        <dbReference type="ARBA" id="ARBA00011738"/>
    </source>
</evidence>
<comment type="cofactor">
    <cofactor evidence="2">
        <name>Mn(2+)</name>
        <dbReference type="ChEBI" id="CHEBI:29035"/>
    </cofactor>
</comment>
<keyword evidence="7" id="KW-0378">Hydrolase</keyword>
<protein>
    <recommendedName>
        <fullName evidence="5">5'-deoxynucleotidase</fullName>
        <ecNumber evidence="5">3.1.3.89</ecNumber>
    </recommendedName>
</protein>
<evidence type="ECO:0000256" key="1">
    <source>
        <dbReference type="ARBA" id="ARBA00001638"/>
    </source>
</evidence>
<comment type="catalytic activity">
    <reaction evidence="1">
        <text>a 2'-deoxyribonucleoside 5'-phosphate + H2O = a 2'-deoxyribonucleoside + phosphate</text>
        <dbReference type="Rhea" id="RHEA:36167"/>
        <dbReference type="ChEBI" id="CHEBI:15377"/>
        <dbReference type="ChEBI" id="CHEBI:18274"/>
        <dbReference type="ChEBI" id="CHEBI:43474"/>
        <dbReference type="ChEBI" id="CHEBI:65317"/>
        <dbReference type="EC" id="3.1.3.89"/>
    </reaction>
</comment>
<evidence type="ECO:0000259" key="8">
    <source>
        <dbReference type="SMART" id="SM00471"/>
    </source>
</evidence>
<dbReference type="SMART" id="SM00471">
    <property type="entry name" value="HDc"/>
    <property type="match status" value="1"/>
</dbReference>
<dbReference type="RefSeq" id="WP_156342202.1">
    <property type="nucleotide sequence ID" value="NZ_CACRSY010000008.1"/>
</dbReference>
<dbReference type="SUPFAM" id="SSF109604">
    <property type="entry name" value="HD-domain/PDEase-like"/>
    <property type="match status" value="1"/>
</dbReference>
<gene>
    <name evidence="9" type="ORF">BHLFYP23_02245</name>
</gene>
<dbReference type="GO" id="GO:0002953">
    <property type="term" value="F:5'-deoxynucleotidase activity"/>
    <property type="evidence" value="ECO:0007669"/>
    <property type="project" value="UniProtKB-EC"/>
</dbReference>
<dbReference type="InterPro" id="IPR006674">
    <property type="entry name" value="HD_domain"/>
</dbReference>
<dbReference type="GO" id="GO:0005737">
    <property type="term" value="C:cytoplasm"/>
    <property type="evidence" value="ECO:0007669"/>
    <property type="project" value="TreeGrafter"/>
</dbReference>
<proteinExistence type="predicted"/>
<keyword evidence="6" id="KW-0479">Metal-binding</keyword>
<dbReference type="EMBL" id="CACRSY010000008">
    <property type="protein sequence ID" value="VYS95860.1"/>
    <property type="molecule type" value="Genomic_DNA"/>
</dbReference>
<evidence type="ECO:0000313" key="9">
    <source>
        <dbReference type="EMBL" id="VYS95860.1"/>
    </source>
</evidence>
<evidence type="ECO:0000256" key="6">
    <source>
        <dbReference type="ARBA" id="ARBA00022723"/>
    </source>
</evidence>
<sequence>MEERLKKQMEFLLEVDKEKFIGRQTYLSDGIRKENDAEHAWHLALTATLLAEYSEEKIDLAKTMLMVLVHDLVEIDAGDTYAYDAVGNQTKRERELKAADRIFNILPEDQAKMLRLLWDEFEEQQTPEAKFAHVCDNIQPLMLNHATGGKSWRERGIKKSQVLKRNERTGEGSKTMESYVHEIIDLNVEKGNLKDE</sequence>
<dbReference type="Gene3D" id="1.10.3210.10">
    <property type="entry name" value="Hypothetical protein af1432"/>
    <property type="match status" value="1"/>
</dbReference>
<comment type="cofactor">
    <cofactor evidence="3">
        <name>Co(2+)</name>
        <dbReference type="ChEBI" id="CHEBI:48828"/>
    </cofactor>
</comment>
<accession>A0A6N2SVM2</accession>
<dbReference type="GO" id="GO:0046872">
    <property type="term" value="F:metal ion binding"/>
    <property type="evidence" value="ECO:0007669"/>
    <property type="project" value="UniProtKB-KW"/>
</dbReference>
<evidence type="ECO:0000256" key="2">
    <source>
        <dbReference type="ARBA" id="ARBA00001936"/>
    </source>
</evidence>
<feature type="domain" description="HD/PDEase" evidence="8">
    <location>
        <begin position="32"/>
        <end position="150"/>
    </location>
</feature>
<name>A0A6N2SVM2_BLAHA</name>
<comment type="subunit">
    <text evidence="4">Homodimer.</text>
</comment>
<evidence type="ECO:0000256" key="7">
    <source>
        <dbReference type="ARBA" id="ARBA00022801"/>
    </source>
</evidence>
<dbReference type="InterPro" id="IPR039356">
    <property type="entry name" value="YfbR/HDDC2"/>
</dbReference>
<evidence type="ECO:0000256" key="3">
    <source>
        <dbReference type="ARBA" id="ARBA00001941"/>
    </source>
</evidence>
<dbReference type="PANTHER" id="PTHR11845:SF13">
    <property type="entry name" value="5'-DEOXYNUCLEOTIDASE HDDC2"/>
    <property type="match status" value="1"/>
</dbReference>
<dbReference type="AlphaFoldDB" id="A0A6N2SVM2"/>
<evidence type="ECO:0000256" key="5">
    <source>
        <dbReference type="ARBA" id="ARBA00012964"/>
    </source>
</evidence>
<dbReference type="InterPro" id="IPR003607">
    <property type="entry name" value="HD/PDEase_dom"/>
</dbReference>